<dbReference type="PANTHER" id="PTHR45947:SF3">
    <property type="entry name" value="SULFOQUINOVOSYL TRANSFERASE SQD2"/>
    <property type="match status" value="1"/>
</dbReference>
<dbReference type="SUPFAM" id="SSF53756">
    <property type="entry name" value="UDP-Glycosyltransferase/glycogen phosphorylase"/>
    <property type="match status" value="1"/>
</dbReference>
<comment type="caution">
    <text evidence="4">The sequence shown here is derived from an EMBL/GenBank/DDBJ whole genome shotgun (WGS) entry which is preliminary data.</text>
</comment>
<organism evidence="4 5">
    <name type="scientific">Candidatus Faecivivens stercoripullorum</name>
    <dbReference type="NCBI Taxonomy" id="2840805"/>
    <lineage>
        <taxon>Bacteria</taxon>
        <taxon>Bacillati</taxon>
        <taxon>Bacillota</taxon>
        <taxon>Clostridia</taxon>
        <taxon>Eubacteriales</taxon>
        <taxon>Oscillospiraceae</taxon>
        <taxon>Oscillospiraceae incertae sedis</taxon>
        <taxon>Candidatus Faecivivens</taxon>
    </lineage>
</organism>
<evidence type="ECO:0000313" key="4">
    <source>
        <dbReference type="EMBL" id="HIT93941.1"/>
    </source>
</evidence>
<name>A0A9D1KRZ2_9FIRM</name>
<dbReference type="InterPro" id="IPR050194">
    <property type="entry name" value="Glycosyltransferase_grp1"/>
</dbReference>
<reference evidence="4" key="1">
    <citation type="submission" date="2020-10" db="EMBL/GenBank/DDBJ databases">
        <authorList>
            <person name="Gilroy R."/>
        </authorList>
    </citation>
    <scope>NUCLEOTIDE SEQUENCE</scope>
    <source>
        <strain evidence="4">ChiBcec7-5410</strain>
    </source>
</reference>
<protein>
    <submittedName>
        <fullName evidence="4">Glycosyltransferase</fullName>
    </submittedName>
</protein>
<dbReference type="Gene3D" id="3.40.50.2000">
    <property type="entry name" value="Glycogen Phosphorylase B"/>
    <property type="match status" value="2"/>
</dbReference>
<dbReference type="PANTHER" id="PTHR45947">
    <property type="entry name" value="SULFOQUINOVOSYL TRANSFERASE SQD2"/>
    <property type="match status" value="1"/>
</dbReference>
<reference evidence="4" key="2">
    <citation type="journal article" date="2021" name="PeerJ">
        <title>Extensive microbial diversity within the chicken gut microbiome revealed by metagenomics and culture.</title>
        <authorList>
            <person name="Gilroy R."/>
            <person name="Ravi A."/>
            <person name="Getino M."/>
            <person name="Pursley I."/>
            <person name="Horton D.L."/>
            <person name="Alikhan N.F."/>
            <person name="Baker D."/>
            <person name="Gharbi K."/>
            <person name="Hall N."/>
            <person name="Watson M."/>
            <person name="Adriaenssens E.M."/>
            <person name="Foster-Nyarko E."/>
            <person name="Jarju S."/>
            <person name="Secka A."/>
            <person name="Antonio M."/>
            <person name="Oren A."/>
            <person name="Chaudhuri R.R."/>
            <person name="La Ragione R."/>
            <person name="Hildebrand F."/>
            <person name="Pallen M.J."/>
        </authorList>
    </citation>
    <scope>NUCLEOTIDE SEQUENCE</scope>
    <source>
        <strain evidence="4">ChiBcec7-5410</strain>
    </source>
</reference>
<dbReference type="Pfam" id="PF00534">
    <property type="entry name" value="Glycos_transf_1"/>
    <property type="match status" value="1"/>
</dbReference>
<dbReference type="EMBL" id="DVLW01000052">
    <property type="protein sequence ID" value="HIT93941.1"/>
    <property type="molecule type" value="Genomic_DNA"/>
</dbReference>
<dbReference type="Pfam" id="PF13439">
    <property type="entry name" value="Glyco_transf_4"/>
    <property type="match status" value="1"/>
</dbReference>
<gene>
    <name evidence="4" type="ORF">IAC43_02025</name>
</gene>
<feature type="domain" description="Glycosyltransferase subfamily 4-like N-terminal" evidence="3">
    <location>
        <begin position="84"/>
        <end position="194"/>
    </location>
</feature>
<evidence type="ECO:0000259" key="2">
    <source>
        <dbReference type="Pfam" id="PF00534"/>
    </source>
</evidence>
<dbReference type="Proteomes" id="UP000824160">
    <property type="component" value="Unassembled WGS sequence"/>
</dbReference>
<dbReference type="InterPro" id="IPR001296">
    <property type="entry name" value="Glyco_trans_1"/>
</dbReference>
<dbReference type="AlphaFoldDB" id="A0A9D1KRZ2"/>
<evidence type="ECO:0000313" key="5">
    <source>
        <dbReference type="Proteomes" id="UP000824160"/>
    </source>
</evidence>
<dbReference type="InterPro" id="IPR028098">
    <property type="entry name" value="Glyco_trans_4-like_N"/>
</dbReference>
<proteinExistence type="predicted"/>
<feature type="region of interest" description="Disordered" evidence="1">
    <location>
        <begin position="1"/>
        <end position="24"/>
    </location>
</feature>
<feature type="domain" description="Glycosyl transferase family 1" evidence="2">
    <location>
        <begin position="249"/>
        <end position="368"/>
    </location>
</feature>
<evidence type="ECO:0000256" key="1">
    <source>
        <dbReference type="SAM" id="MobiDB-lite"/>
    </source>
</evidence>
<evidence type="ECO:0000259" key="3">
    <source>
        <dbReference type="Pfam" id="PF13439"/>
    </source>
</evidence>
<accession>A0A9D1KRZ2</accession>
<dbReference type="GO" id="GO:0016758">
    <property type="term" value="F:hexosyltransferase activity"/>
    <property type="evidence" value="ECO:0007669"/>
    <property type="project" value="TreeGrafter"/>
</dbReference>
<sequence>MNPNEMYPGAPEQPGTLPFGGLNDDTPLMEKGMTRTPYNIPLGVTQEELPGAIPVGDITSLYGEQKKPGRALKVLTGVIGSGHGGMSTYAVNLFCALPVNDYDVTFLSTVEHPYFEKQIKDHYGKIRVIPSRTRHPFQHKKELAKVFAEQKYDVCHIHLSTASNIEPIKAAIKAGVGVIIAHVHSAGAEGGKIARLLHKLNAPKLGKMPIIRLACSTEAGRFGYGGGSFAVVPNAIDLGRFYWEPGRRNRFRRYHDIPLDSFVIGNVGRFVPVKNQGYLLELLAELKKLRPDAKLLLCGDGPKLAEMKEKAASMGLEGDVFFPGNIVNPQDAYCAMDVMVLPSLFEGFPLTVAEGYACGLPCLVSDTVTREAGFDEHIAFFSLDGDKAELAKKALAMAIPEDERCSFHERLRELHFDWNSQSEEMQQRYHGGDETGSKTGS</sequence>